<comment type="cofactor">
    <cofactor evidence="1">
        <name>FAD</name>
        <dbReference type="ChEBI" id="CHEBI:57692"/>
    </cofactor>
</comment>
<sequence length="816" mass="91792">MSWSPKPSTDGIYHVKAFSDSNIGYWRHTVNNSVDKWPMIDDYNAVDADDYAWKITMTSTNRCTCTIEPVATSPMALGLSSQTELHNLNGYGIASIRAMNKGTPALEWEVIPGGSGKYSRISLISHPKANEGNVVLEICLDRDSNDERICFSKDEDSKRQRWIFRKLDGRVVRGNQRASPEQNRSQGDKSFENMFFTLTPRIAKNEKYDIIIIGTGIGGGVVAGDLFDSNSRMGEHAKSVLVIERGGLTFHSHCLNASRPAGFGEDRGQQNDTFFAKFKDNYTFPSSGTNSDWKGGPMYNLGGRSAAWGLFAPRIHDETLKNHMQPIRDPLLSKWYREAENLMSLYLPTTNAYQANVMERLNMTSEPKLACQWQWGRIASEFRDDGNFDFARGAYSTIDKLLEIAMSKKQNDSGEYEEHPNWKILLHSEVRSIKWDACSGDGTTALGVRVRDVKGNGDEITIGLKKGGKIVLGAGSVHSPAILMRSDKEQFLKDNGGLHLTDHDIFAKAYTFQYTDEIRRETIGAMKLQTYVNLPSQDVALCNISIDASSFLPREFLPNEFFRNEQFPRLIFAFIKPCRLNPNNTIELDDKKEPVVTIKREIPFKNDNKDVIELRELTKTAKEEIRKALKIEYIKDKGEDSEEFFKPLELGGVAHELGTIPFSQNLTSEDKCLKEDLSLRGHEGLYVCDLSIFPMSPEVNPTLTLAALALRLSREVLLPRKLVRSAGVPEDTVWIMNQTGEKIKVFISNNANVKSTDDDKKATILGPGVDAARMRKRGCTESVAVYRLKYNSDKEFLDNPTFWKAKAGELTIICDK</sequence>
<evidence type="ECO:0000313" key="8">
    <source>
        <dbReference type="Proteomes" id="UP000053477"/>
    </source>
</evidence>
<dbReference type="OrthoDB" id="167809at2759"/>
<dbReference type="SUPFAM" id="SSF51905">
    <property type="entry name" value="FAD/NAD(P)-binding domain"/>
    <property type="match status" value="1"/>
</dbReference>
<name>A0A0H2S752_9AGAM</name>
<dbReference type="EMBL" id="KQ085884">
    <property type="protein sequence ID" value="KLO19799.1"/>
    <property type="molecule type" value="Genomic_DNA"/>
</dbReference>
<dbReference type="PANTHER" id="PTHR42784:SF1">
    <property type="entry name" value="PYRANOSE 2-OXIDASE"/>
    <property type="match status" value="1"/>
</dbReference>
<keyword evidence="3" id="KW-0285">Flavoprotein</keyword>
<proteinExistence type="inferred from homology"/>
<dbReference type="GO" id="GO:0016614">
    <property type="term" value="F:oxidoreductase activity, acting on CH-OH group of donors"/>
    <property type="evidence" value="ECO:0007669"/>
    <property type="project" value="InterPro"/>
</dbReference>
<dbReference type="AlphaFoldDB" id="A0A0H2S752"/>
<evidence type="ECO:0000256" key="2">
    <source>
        <dbReference type="ARBA" id="ARBA00010790"/>
    </source>
</evidence>
<dbReference type="STRING" id="27342.A0A0H2S752"/>
<keyword evidence="8" id="KW-1185">Reference proteome</keyword>
<protein>
    <submittedName>
        <fullName evidence="7">FAD/NAD(P)-binding domain-containing protein</fullName>
    </submittedName>
</protein>
<dbReference type="InterPro" id="IPR051473">
    <property type="entry name" value="P2Ox-like"/>
</dbReference>
<evidence type="ECO:0000256" key="4">
    <source>
        <dbReference type="ARBA" id="ARBA00022827"/>
    </source>
</evidence>
<accession>A0A0H2S752</accession>
<dbReference type="InterPro" id="IPR007867">
    <property type="entry name" value="GMC_OxRtase_C"/>
</dbReference>
<comment type="similarity">
    <text evidence="2">Belongs to the GMC oxidoreductase family.</text>
</comment>
<dbReference type="Gene3D" id="3.50.50.60">
    <property type="entry name" value="FAD/NAD(P)-binding domain"/>
    <property type="match status" value="2"/>
</dbReference>
<dbReference type="InParanoid" id="A0A0H2S752"/>
<organism evidence="7 8">
    <name type="scientific">Schizopora paradoxa</name>
    <dbReference type="NCBI Taxonomy" id="27342"/>
    <lineage>
        <taxon>Eukaryota</taxon>
        <taxon>Fungi</taxon>
        <taxon>Dikarya</taxon>
        <taxon>Basidiomycota</taxon>
        <taxon>Agaricomycotina</taxon>
        <taxon>Agaricomycetes</taxon>
        <taxon>Hymenochaetales</taxon>
        <taxon>Schizoporaceae</taxon>
        <taxon>Schizopora</taxon>
    </lineage>
</organism>
<evidence type="ECO:0000256" key="3">
    <source>
        <dbReference type="ARBA" id="ARBA00022630"/>
    </source>
</evidence>
<keyword evidence="4" id="KW-0274">FAD</keyword>
<keyword evidence="5" id="KW-0560">Oxidoreductase</keyword>
<gene>
    <name evidence="7" type="ORF">SCHPADRAFT_40989</name>
</gene>
<evidence type="ECO:0000259" key="6">
    <source>
        <dbReference type="Pfam" id="PF05199"/>
    </source>
</evidence>
<evidence type="ECO:0000256" key="5">
    <source>
        <dbReference type="ARBA" id="ARBA00023002"/>
    </source>
</evidence>
<dbReference type="InterPro" id="IPR036188">
    <property type="entry name" value="FAD/NAD-bd_sf"/>
</dbReference>
<dbReference type="PANTHER" id="PTHR42784">
    <property type="entry name" value="PYRANOSE 2-OXIDASE"/>
    <property type="match status" value="1"/>
</dbReference>
<dbReference type="Pfam" id="PF05199">
    <property type="entry name" value="GMC_oxred_C"/>
    <property type="match status" value="1"/>
</dbReference>
<evidence type="ECO:0000256" key="1">
    <source>
        <dbReference type="ARBA" id="ARBA00001974"/>
    </source>
</evidence>
<dbReference type="Proteomes" id="UP000053477">
    <property type="component" value="Unassembled WGS sequence"/>
</dbReference>
<feature type="domain" description="Glucose-methanol-choline oxidoreductase C-terminal" evidence="6">
    <location>
        <begin position="583"/>
        <end position="709"/>
    </location>
</feature>
<reference evidence="7 8" key="1">
    <citation type="submission" date="2015-04" db="EMBL/GenBank/DDBJ databases">
        <title>Complete genome sequence of Schizopora paradoxa KUC8140, a cosmopolitan wood degrader in East Asia.</title>
        <authorList>
            <consortium name="DOE Joint Genome Institute"/>
            <person name="Min B."/>
            <person name="Park H."/>
            <person name="Jang Y."/>
            <person name="Kim J.-J."/>
            <person name="Kim K.H."/>
            <person name="Pangilinan J."/>
            <person name="Lipzen A."/>
            <person name="Riley R."/>
            <person name="Grigoriev I.V."/>
            <person name="Spatafora J.W."/>
            <person name="Choi I.-G."/>
        </authorList>
    </citation>
    <scope>NUCLEOTIDE SEQUENCE [LARGE SCALE GENOMIC DNA]</scope>
    <source>
        <strain evidence="7 8">KUC8140</strain>
    </source>
</reference>
<evidence type="ECO:0000313" key="7">
    <source>
        <dbReference type="EMBL" id="KLO19799.1"/>
    </source>
</evidence>